<accession>F6VE67</accession>
<dbReference type="HOGENOM" id="CLU_890065_0_0_1"/>
<protein>
    <submittedName>
        <fullName evidence="2">Uncharacterized protein</fullName>
    </submittedName>
</protein>
<evidence type="ECO:0000313" key="3">
    <source>
        <dbReference type="Proteomes" id="UP000008144"/>
    </source>
</evidence>
<feature type="compositionally biased region" description="Polar residues" evidence="1">
    <location>
        <begin position="126"/>
        <end position="136"/>
    </location>
</feature>
<evidence type="ECO:0000313" key="2">
    <source>
        <dbReference type="Ensembl" id="ENSCINP00000001951.3"/>
    </source>
</evidence>
<feature type="compositionally biased region" description="Basic and acidic residues" evidence="1">
    <location>
        <begin position="1"/>
        <end position="11"/>
    </location>
</feature>
<feature type="region of interest" description="Disordered" evidence="1">
    <location>
        <begin position="118"/>
        <end position="138"/>
    </location>
</feature>
<reference evidence="2" key="2">
    <citation type="journal article" date="2008" name="Genome Biol.">
        <title>Improved genome assembly and evidence-based global gene model set for the chordate Ciona intestinalis: new insight into intron and operon populations.</title>
        <authorList>
            <person name="Satou Y."/>
            <person name="Mineta K."/>
            <person name="Ogasawara M."/>
            <person name="Sasakura Y."/>
            <person name="Shoguchi E."/>
            <person name="Ueno K."/>
            <person name="Yamada L."/>
            <person name="Matsumoto J."/>
            <person name="Wasserscheid J."/>
            <person name="Dewar K."/>
            <person name="Wiley G.B."/>
            <person name="Macmil S.L."/>
            <person name="Roe B.A."/>
            <person name="Zeller R.W."/>
            <person name="Hastings K.E."/>
            <person name="Lemaire P."/>
            <person name="Lindquist E."/>
            <person name="Endo T."/>
            <person name="Hotta K."/>
            <person name="Inaba K."/>
        </authorList>
    </citation>
    <scope>NUCLEOTIDE SEQUENCE [LARGE SCALE GENOMIC DNA]</scope>
    <source>
        <strain evidence="2">wild type</strain>
    </source>
</reference>
<reference evidence="2" key="3">
    <citation type="submission" date="2025-08" db="UniProtKB">
        <authorList>
            <consortium name="Ensembl"/>
        </authorList>
    </citation>
    <scope>IDENTIFICATION</scope>
</reference>
<evidence type="ECO:0000256" key="1">
    <source>
        <dbReference type="SAM" id="MobiDB-lite"/>
    </source>
</evidence>
<dbReference type="OMA" id="HGLMISP"/>
<organism evidence="2 3">
    <name type="scientific">Ciona intestinalis</name>
    <name type="common">Transparent sea squirt</name>
    <name type="synonym">Ascidia intestinalis</name>
    <dbReference type="NCBI Taxonomy" id="7719"/>
    <lineage>
        <taxon>Eukaryota</taxon>
        <taxon>Metazoa</taxon>
        <taxon>Chordata</taxon>
        <taxon>Tunicata</taxon>
        <taxon>Ascidiacea</taxon>
        <taxon>Phlebobranchia</taxon>
        <taxon>Cionidae</taxon>
        <taxon>Ciona</taxon>
    </lineage>
</organism>
<keyword evidence="3" id="KW-1185">Reference proteome</keyword>
<proteinExistence type="predicted"/>
<name>F6VE67_CIOIN</name>
<sequence length="383" mass="40210">MKEDAETKDSEAGSTVSSREDTESKTSDSEAASKEPTTKPSSSIVDVAMETPLTDSVAPSGDQTKVTFMTIDAAVNEIERANIEAGAVSCQEPFKFPSEVIPQIVPVPADPLPTTHVIPPNTTTTSVPSELNQSNVSSLSTTSLSTSYADSMQNNVSKPSAQLYPVVPPSIPQPQEPGAGDSEIALAVKALLQTQDSQDDLPGLTAPYSQDSPPPTLSLVSRSAPTAMQNHMETTQSFSSAYPRQPSSVYPGTAMYPRSPASDEVPISSQSLRSHLLATMTTQNGHPFESVTTPVSNVPTSSMPRSVPQSVPQDTITNTTSPSSVQLPGTKEHFLPTAPPHPSTHTGNKMAKGKTVPIPVDPNHGLMISPTNPHGGSPGNQPN</sequence>
<dbReference type="Proteomes" id="UP000008144">
    <property type="component" value="Chromosome 1"/>
</dbReference>
<dbReference type="AlphaFoldDB" id="F6VE67"/>
<dbReference type="InParanoid" id="F6VE67"/>
<dbReference type="EMBL" id="EAAA01000360">
    <property type="status" value="NOT_ANNOTATED_CDS"/>
    <property type="molecule type" value="Genomic_DNA"/>
</dbReference>
<reference evidence="2" key="4">
    <citation type="submission" date="2025-09" db="UniProtKB">
        <authorList>
            <consortium name="Ensembl"/>
        </authorList>
    </citation>
    <scope>IDENTIFICATION</scope>
</reference>
<feature type="region of interest" description="Disordered" evidence="1">
    <location>
        <begin position="1"/>
        <end position="61"/>
    </location>
</feature>
<feature type="region of interest" description="Disordered" evidence="1">
    <location>
        <begin position="281"/>
        <end position="383"/>
    </location>
</feature>
<feature type="compositionally biased region" description="Basic and acidic residues" evidence="1">
    <location>
        <begin position="18"/>
        <end position="37"/>
    </location>
</feature>
<dbReference type="Ensembl" id="ENSCINT00000001951.3">
    <property type="protein sequence ID" value="ENSCINP00000001951.3"/>
    <property type="gene ID" value="ENSCING00000001042.3"/>
</dbReference>
<feature type="compositionally biased region" description="Polar residues" evidence="1">
    <location>
        <begin position="281"/>
        <end position="327"/>
    </location>
</feature>
<reference evidence="3" key="1">
    <citation type="journal article" date="2002" name="Science">
        <title>The draft genome of Ciona intestinalis: insights into chordate and vertebrate origins.</title>
        <authorList>
            <person name="Dehal P."/>
            <person name="Satou Y."/>
            <person name="Campbell R.K."/>
            <person name="Chapman J."/>
            <person name="Degnan B."/>
            <person name="De Tomaso A."/>
            <person name="Davidson B."/>
            <person name="Di Gregorio A."/>
            <person name="Gelpke M."/>
            <person name="Goodstein D.M."/>
            <person name="Harafuji N."/>
            <person name="Hastings K.E."/>
            <person name="Ho I."/>
            <person name="Hotta K."/>
            <person name="Huang W."/>
            <person name="Kawashima T."/>
            <person name="Lemaire P."/>
            <person name="Martinez D."/>
            <person name="Meinertzhagen I.A."/>
            <person name="Necula S."/>
            <person name="Nonaka M."/>
            <person name="Putnam N."/>
            <person name="Rash S."/>
            <person name="Saiga H."/>
            <person name="Satake M."/>
            <person name="Terry A."/>
            <person name="Yamada L."/>
            <person name="Wang H.G."/>
            <person name="Awazu S."/>
            <person name="Azumi K."/>
            <person name="Boore J."/>
            <person name="Branno M."/>
            <person name="Chin-Bow S."/>
            <person name="DeSantis R."/>
            <person name="Doyle S."/>
            <person name="Francino P."/>
            <person name="Keys D.N."/>
            <person name="Haga S."/>
            <person name="Hayashi H."/>
            <person name="Hino K."/>
            <person name="Imai K.S."/>
            <person name="Inaba K."/>
            <person name="Kano S."/>
            <person name="Kobayashi K."/>
            <person name="Kobayashi M."/>
            <person name="Lee B.I."/>
            <person name="Makabe K.W."/>
            <person name="Manohar C."/>
            <person name="Matassi G."/>
            <person name="Medina M."/>
            <person name="Mochizuki Y."/>
            <person name="Mount S."/>
            <person name="Morishita T."/>
            <person name="Miura S."/>
            <person name="Nakayama A."/>
            <person name="Nishizaka S."/>
            <person name="Nomoto H."/>
            <person name="Ohta F."/>
            <person name="Oishi K."/>
            <person name="Rigoutsos I."/>
            <person name="Sano M."/>
            <person name="Sasaki A."/>
            <person name="Sasakura Y."/>
            <person name="Shoguchi E."/>
            <person name="Shin-i T."/>
            <person name="Spagnuolo A."/>
            <person name="Stainier D."/>
            <person name="Suzuki M.M."/>
            <person name="Tassy O."/>
            <person name="Takatori N."/>
            <person name="Tokuoka M."/>
            <person name="Yagi K."/>
            <person name="Yoshizaki F."/>
            <person name="Wada S."/>
            <person name="Zhang C."/>
            <person name="Hyatt P.D."/>
            <person name="Larimer F."/>
            <person name="Detter C."/>
            <person name="Doggett N."/>
            <person name="Glavina T."/>
            <person name="Hawkins T."/>
            <person name="Richardson P."/>
            <person name="Lucas S."/>
            <person name="Kohara Y."/>
            <person name="Levine M."/>
            <person name="Satoh N."/>
            <person name="Rokhsar D.S."/>
        </authorList>
    </citation>
    <scope>NUCLEOTIDE SEQUENCE [LARGE SCALE GENOMIC DNA]</scope>
</reference>
<feature type="compositionally biased region" description="Polar residues" evidence="1">
    <location>
        <begin position="369"/>
        <end position="383"/>
    </location>
</feature>
<dbReference type="GeneTree" id="ENSGT00660000096904"/>